<evidence type="ECO:0000313" key="19">
    <source>
        <dbReference type="Proteomes" id="UP000648187"/>
    </source>
</evidence>
<evidence type="ECO:0000256" key="14">
    <source>
        <dbReference type="ARBA" id="ARBA00047827"/>
    </source>
</evidence>
<keyword evidence="9" id="KW-0492">Microsome</keyword>
<dbReference type="PANTHER" id="PTHR24292:SF54">
    <property type="entry name" value="CYP9F3-RELATED"/>
    <property type="match status" value="1"/>
</dbReference>
<feature type="chain" id="PRO_5032795042" description="unspecific monooxygenase" evidence="17">
    <location>
        <begin position="18"/>
        <end position="3209"/>
    </location>
</feature>
<feature type="transmembrane region" description="Helical" evidence="16">
    <location>
        <begin position="562"/>
        <end position="584"/>
    </location>
</feature>
<keyword evidence="7 15" id="KW-0479">Metal-binding</keyword>
<evidence type="ECO:0000256" key="6">
    <source>
        <dbReference type="ARBA" id="ARBA00022617"/>
    </source>
</evidence>
<evidence type="ECO:0000256" key="7">
    <source>
        <dbReference type="ARBA" id="ARBA00022723"/>
    </source>
</evidence>
<keyword evidence="11 15" id="KW-0408">Iron</keyword>
<feature type="transmembrane region" description="Helical" evidence="16">
    <location>
        <begin position="2499"/>
        <end position="2519"/>
    </location>
</feature>
<feature type="transmembrane region" description="Helical" evidence="16">
    <location>
        <begin position="2396"/>
        <end position="2416"/>
    </location>
</feature>
<dbReference type="Gene3D" id="1.10.630.10">
    <property type="entry name" value="Cytochrome P450"/>
    <property type="match status" value="6"/>
</dbReference>
<dbReference type="InterPro" id="IPR050476">
    <property type="entry name" value="Insect_CytP450_Detox"/>
</dbReference>
<dbReference type="PRINTS" id="PR00463">
    <property type="entry name" value="EP450I"/>
</dbReference>
<dbReference type="PROSITE" id="PS00086">
    <property type="entry name" value="CYTOCHROME_P450"/>
    <property type="match status" value="6"/>
</dbReference>
<comment type="subcellular location">
    <subcellularLocation>
        <location evidence="3">Endoplasmic reticulum membrane</location>
        <topology evidence="3">Peripheral membrane protein</topology>
    </subcellularLocation>
    <subcellularLocation>
        <location evidence="2">Microsome membrane</location>
        <topology evidence="2">Peripheral membrane protein</topology>
    </subcellularLocation>
</comment>
<dbReference type="CDD" id="cd11056">
    <property type="entry name" value="CYP6-like"/>
    <property type="match status" value="6"/>
</dbReference>
<keyword evidence="16" id="KW-0812">Transmembrane</keyword>
<keyword evidence="10" id="KW-0560">Oxidoreductase</keyword>
<evidence type="ECO:0000256" key="8">
    <source>
        <dbReference type="ARBA" id="ARBA00022824"/>
    </source>
</evidence>
<feature type="transmembrane region" description="Helical" evidence="16">
    <location>
        <begin position="1973"/>
        <end position="1993"/>
    </location>
</feature>
<evidence type="ECO:0000256" key="5">
    <source>
        <dbReference type="ARBA" id="ARBA00012109"/>
    </source>
</evidence>
<feature type="signal peptide" evidence="17">
    <location>
        <begin position="1"/>
        <end position="17"/>
    </location>
</feature>
<keyword evidence="6 15" id="KW-0349">Heme</keyword>
<dbReference type="InterPro" id="IPR002401">
    <property type="entry name" value="Cyt_P450_E_grp-I"/>
</dbReference>
<dbReference type="GO" id="GO:0016712">
    <property type="term" value="F:oxidoreductase activity, acting on paired donors, with incorporation or reduction of molecular oxygen, reduced flavin or flavoprotein as one donor, and incorporation of one atom of oxygen"/>
    <property type="evidence" value="ECO:0007669"/>
    <property type="project" value="UniProtKB-EC"/>
</dbReference>
<evidence type="ECO:0000256" key="12">
    <source>
        <dbReference type="ARBA" id="ARBA00023033"/>
    </source>
</evidence>
<feature type="binding site" description="axial binding residue" evidence="15">
    <location>
        <position position="1589"/>
    </location>
    <ligand>
        <name>heme</name>
        <dbReference type="ChEBI" id="CHEBI:30413"/>
    </ligand>
    <ligandPart>
        <name>Fe</name>
        <dbReference type="ChEBI" id="CHEBI:18248"/>
    </ligandPart>
</feature>
<feature type="transmembrane region" description="Helical" evidence="16">
    <location>
        <begin position="1114"/>
        <end position="1134"/>
    </location>
</feature>
<evidence type="ECO:0000256" key="17">
    <source>
        <dbReference type="SAM" id="SignalP"/>
    </source>
</evidence>
<evidence type="ECO:0000256" key="10">
    <source>
        <dbReference type="ARBA" id="ARBA00023002"/>
    </source>
</evidence>
<dbReference type="EC" id="1.14.14.1" evidence="5"/>
<dbReference type="InterPro" id="IPR001128">
    <property type="entry name" value="Cyt_P450"/>
</dbReference>
<feature type="transmembrane region" description="Helical" evidence="16">
    <location>
        <begin position="2174"/>
        <end position="2196"/>
    </location>
</feature>
<comment type="caution">
    <text evidence="18">The sequence shown here is derived from an EMBL/GenBank/DDBJ whole genome shotgun (WGS) entry which is preliminary data.</text>
</comment>
<reference evidence="18" key="1">
    <citation type="submission" date="2020-08" db="EMBL/GenBank/DDBJ databases">
        <title>Spodoptera exigua strain:BAW_Kor-Di-RS1 Genome sequencing and assembly.</title>
        <authorList>
            <person name="Kim J."/>
            <person name="Nam H.Y."/>
            <person name="Kwon M."/>
            <person name="Choi J.H."/>
            <person name="Cho S.R."/>
            <person name="Kim G.-H."/>
        </authorList>
    </citation>
    <scope>NUCLEOTIDE SEQUENCE</scope>
    <source>
        <strain evidence="18">BAW_Kor-Di-RS1</strain>
        <tissue evidence="18">Whole-body</tissue>
    </source>
</reference>
<sequence>MTIMMILFIWLAVLVSAIPLYFRKLYSTFSCHGIKHIKPVPIFGNMAKIILRTEHLNDELLKLYNKFPEERLHKRTGVCIEEQNCLNENDFLFYSSGLLADFNKEVILARDLELIKKITVKDFEHFIDHRFVFGSSESFFSRNLLSLRGQEWKDMRSTLSPAFTSSKIRLMVPFMVEVGDQMMRSLHKLIRESKSGSVDIECKDLTTRYANDVIASCAFGLKVDSHNDKNNSFYALGKETSTLTFHKVLSSFVLVAAPAVGEFFKLDILSESSKKAFKSLVLDTMENRELNNIVRPDMIHLLMEAKKGKLTHEDIKSNDVAAGFATVTESSVGKKTVNRDWSDGDLVAQAVLFFIAGFETVSSGMSFLLHELAMNPDVQERLAQEIKENDAKNGGKFDFNSIQNMVYMDMVVSELLRFWPPALALDRICTKDYNLGKPNSKAEKDYIIRKGTGVWIPVYSIHRDSKYYPNPDKFDPERFSEENRHNINPLAYMPFGVGPRNCIGSRFALCEIKVMTYQILREMELSPCEKTCIPARLCKETFNPKLHGGHWLNRVFKCVLKLVQIMIILWIWLVVLVAVITLYFRRVYSSFDRHGIKHIKPTPMLGNMTKVILRAEHMADALKKVYNDFPEERFVGRYEFIKELIVVRDLELVKKITVKDFEHFLDHRPLLGNSDSYFSRNLFSLRGQEWKDMRSTLSPAFTSSKMRLMVPFMVEVGDQMMRSLHKIIKESKNGSVDLDCKDLTTRYTNDVIASCAFGLKVDSHNDKNNSFYALGKETSTFDFSQIIKAFLFANLPEVAKFLKLDFLSKSSKNAFKRLVLYTMENREMKNIIRPDMIHLLMEAKKGKLTHDDIKSNDLAAGFATVTESAVGKKKVNRVWSDEDLVAQAVLFFIAGFEAVSSGTSFLLHELAMNPDVQERLAQEIKEHDAKNGGKFDFNSIQNMVYMDMVVSEVLRLWPAAGALDRICTKDYNMGKPNAKAEKDYIIRKGTGVWIPVFSIHRDPQYFPNPLKFDPERFSEENRHNINPLAYMPFGVGPRNCIGSRFALCEVKVMTYQIIREMVVSPCERTCIPAKLCPETFNMRLKGGHWLNFRPRTEQIRIDFYSINISFKSKIMIILSVWLAVFVAVITLYFWRLYSSFSRHGVKHIKPVPIFGNMTKVVVRAEHVSDGLSKVYNEFPEDRFVGRYEFLKEIIVIRDLELIKKITVKDFEHFLDHRSLLNNSESYFSRNLLSLRGQEWKDMRSTLSPAFTSSKMRLMVPFMVEVGDQMMRSLHKIIKESKDGSIDVECKDLTTRYANDVIASCAFGLKVDSHNDKNNSFYRLGKETTTINFSQILKTFFLASAPTLAKFIKMDFLSESSSSAFKTLVLGTMDNRELKNIFRPDMIHLLMEAKKGKLSHDDIKSNDRAAGFATVTESAIGKKDNNRVWTDDDLVAQAVVFFIAGFEAVSSGMSFLLHELAMNPDVQERLAQEIKENDAKNGGKFDFNSIQNMVYMDMVVSESLRLWPPAINLDRMCTKDYNMGKPNPKAEKDYIIRQGSGLLIPVLAIHRDPKYFPNPLKFDPERFSDENKHTLHPFTYMPFGVGPRNCIGSRFALCEIKVIAYQILREMAIQGHCQLETARRALAEVQGKDLDDMDANHDKNYGDSLLTLNKMIIWILCAVVVVVLLVLYIRQFYSLNKDGIKFHTPVPLLGNMTSVMLRREHYVYNLQKYYNSFPEEKFVGRFEFITKFILVRDIELIKKVAIKDFEHFTDHRSFDGESFFKKTLFLMKGQEWKDMRSTLSPAFTSSKIRLMVPFMMEVGDQMIHSLNKKLEDAKDDYVDIDFKDLTTRYANDVIASCAYGLKVDSQAEPNNQFYNMGKTLFDFNFVRMIMFFVLLNAPKVAKMLNWDIVPAAVRTFFTDLVLDTMKDRQQRNIIRPDMIHLLMEAKKGKLSHDDKPNDNSTGFATVEESSIGLRKVVNRDWSDIDLISQAFIFFIAGFETISTAMSFMMYELAVNPDVQNRLVQEIKENDAKNGGKFDFNSIQSMSYLDMVVSEVLRRWPPAIAADRECTKDYNMGKPNKGSKQDFIIRRGTSVMIPTVAIHNDPQYFPQPEKFDPERFSEENRHKINMNAYIPFGIGPRNCLGSRFALCELKVMAYQLLRHMELSPCEKTCIPAKLAVDNLNIRLHGGHWLRTMIIFFIWLVVLIAALALHFRQMHSAFSKHGIKYLNPAPLLGNMINTIFLREHFAYDVLRLYGSFPKDRFVGRYEFTNKAIMLRDLDLVKKITVKDFEVFLDHRDFGGDTFFGRTLILMRGQEWKDMRSTLSPAFTSSKIRLMVPFMVEVGDQMIQSLNKEIEKSSDGYIDVDCKDLTTRYANDVIASCAFGLKVNSHAEKNNEFYIMGRTAANFGLREMFMFIFMVIAPKIVALLKWNLVPDKMKNYFTNLVLDTMKDRELRHIFRPDMIHLLMEAKKGQLTHEDAKSNNDTTGFATVEESTVGLKKTTNRVWNDNDLSAQAFLFFIAGFETVSTSMSFLLYELAVNPDVQERLAQEIKEHDVKHGGKFDFNSIQNMKYMDMVVSELLRLWPPLTVMDRECNRDYNMGKPNEDFDKDYILPKGTTVFIPTFAFHRDPQYFPDPEKFDPERFSEENRHKLNLNAYMPFGVGPRNCIGSRFALCELKVLTYQILLHMELSPSEKTQIPARLAPDNINEDTGLDLDKENKAFALAKKKTMIILLIWVTVLIAVVVLYLRQLYSTFSKHGIKHFKPIPLLGNMGSVLLRKQHLAYSLLDLYNAFPDEKFVGRFEFINEAVMLRDLELVKKVCVKDFDYFVDHRNFGIDSFFARTLFLLQGQEWKDMRSTLSPAFTSSKIRLMVPFMVEVGDQMIESLKKRLKDSKEGYIDIDCKDLTTRYGNDVIASCAFGLKVDSQTEQNNQFYLMGKTVTNFNFFQMLKFFMMMNVPKIAKMFKWDIISDSVKNFFKNLVLDTMKEREMHKIIRPDMIHLLMEAKKGKLSHDDVQPNDDATGFATVDESSVGLRKVVNRVNPDVQDRLAKEIREYDAKNGGKFDFNSIQSMKYMDMVVSELLRRWPVAVATDRICDKDYNLGKPNANAEKDFIVRKGAGVMISAFAFHHDPQYFPEPEKFDPDRFSDENKHKINPNAYMPFGVGPRNCIGSRFALCEMKVITYQILRYMELSPCEKTCIPAKLATDNMNLRLQGGHWLRFRLRK</sequence>
<feature type="transmembrane region" description="Helical" evidence="16">
    <location>
        <begin position="2714"/>
        <end position="2732"/>
    </location>
</feature>
<dbReference type="Proteomes" id="UP000648187">
    <property type="component" value="Unassembled WGS sequence"/>
</dbReference>
<dbReference type="PANTHER" id="PTHR24292">
    <property type="entry name" value="CYTOCHROME P450"/>
    <property type="match status" value="1"/>
</dbReference>
<evidence type="ECO:0000256" key="16">
    <source>
        <dbReference type="SAM" id="Phobius"/>
    </source>
</evidence>
<dbReference type="FunFam" id="1.10.630.10:FF:000042">
    <property type="entry name" value="Cytochrome P450"/>
    <property type="match status" value="6"/>
</dbReference>
<evidence type="ECO:0000256" key="9">
    <source>
        <dbReference type="ARBA" id="ARBA00022848"/>
    </source>
</evidence>
<keyword evidence="12" id="KW-0503">Monooxygenase</keyword>
<dbReference type="Pfam" id="PF00067">
    <property type="entry name" value="p450"/>
    <property type="match status" value="6"/>
</dbReference>
<evidence type="ECO:0000256" key="13">
    <source>
        <dbReference type="ARBA" id="ARBA00023136"/>
    </source>
</evidence>
<gene>
    <name evidence="18" type="ORF">HW555_005852</name>
</gene>
<proteinExistence type="inferred from homology"/>
<evidence type="ECO:0000256" key="4">
    <source>
        <dbReference type="ARBA" id="ARBA00010617"/>
    </source>
</evidence>
<comment type="catalytic activity">
    <reaction evidence="14">
        <text>an organic molecule + reduced [NADPH--hemoprotein reductase] + O2 = an alcohol + oxidized [NADPH--hemoprotein reductase] + H2O + H(+)</text>
        <dbReference type="Rhea" id="RHEA:17149"/>
        <dbReference type="Rhea" id="RHEA-COMP:11964"/>
        <dbReference type="Rhea" id="RHEA-COMP:11965"/>
        <dbReference type="ChEBI" id="CHEBI:15377"/>
        <dbReference type="ChEBI" id="CHEBI:15378"/>
        <dbReference type="ChEBI" id="CHEBI:15379"/>
        <dbReference type="ChEBI" id="CHEBI:30879"/>
        <dbReference type="ChEBI" id="CHEBI:57618"/>
        <dbReference type="ChEBI" id="CHEBI:58210"/>
        <dbReference type="ChEBI" id="CHEBI:142491"/>
        <dbReference type="EC" id="1.14.14.1"/>
    </reaction>
</comment>
<evidence type="ECO:0000256" key="15">
    <source>
        <dbReference type="PIRSR" id="PIRSR602401-1"/>
    </source>
</evidence>
<comment type="cofactor">
    <cofactor evidence="1 15">
        <name>heme</name>
        <dbReference type="ChEBI" id="CHEBI:30413"/>
    </cofactor>
</comment>
<keyword evidence="8" id="KW-0256">Endoplasmic reticulum</keyword>
<dbReference type="GO" id="GO:0005506">
    <property type="term" value="F:iron ion binding"/>
    <property type="evidence" value="ECO:0007669"/>
    <property type="project" value="InterPro"/>
</dbReference>
<dbReference type="GO" id="GO:0020037">
    <property type="term" value="F:heme binding"/>
    <property type="evidence" value="ECO:0007669"/>
    <property type="project" value="InterPro"/>
</dbReference>
<keyword evidence="16" id="KW-1133">Transmembrane helix</keyword>
<keyword evidence="19" id="KW-1185">Reference proteome</keyword>
<evidence type="ECO:0000256" key="3">
    <source>
        <dbReference type="ARBA" id="ARBA00004406"/>
    </source>
</evidence>
<protein>
    <recommendedName>
        <fullName evidence="5">unspecific monooxygenase</fullName>
        <ecNumber evidence="5">1.14.14.1</ecNumber>
    </recommendedName>
</protein>
<dbReference type="PRINTS" id="PR00385">
    <property type="entry name" value="P450"/>
</dbReference>
<dbReference type="InterPro" id="IPR017972">
    <property type="entry name" value="Cyt_P450_CS"/>
</dbReference>
<dbReference type="InterPro" id="IPR036396">
    <property type="entry name" value="Cyt_P450_sf"/>
</dbReference>
<dbReference type="EMBL" id="JACKWZ010000081">
    <property type="protein sequence ID" value="KAF9416936.1"/>
    <property type="molecule type" value="Genomic_DNA"/>
</dbReference>
<keyword evidence="17" id="KW-0732">Signal</keyword>
<accession>A0A835L444</accession>
<evidence type="ECO:0000256" key="1">
    <source>
        <dbReference type="ARBA" id="ARBA00001971"/>
    </source>
</evidence>
<feature type="transmembrane region" description="Helical" evidence="16">
    <location>
        <begin position="1654"/>
        <end position="1672"/>
    </location>
</feature>
<dbReference type="SUPFAM" id="SSF48264">
    <property type="entry name" value="Cytochrome P450"/>
    <property type="match status" value="6"/>
</dbReference>
<comment type="similarity">
    <text evidence="4">Belongs to the cytochrome P450 family.</text>
</comment>
<name>A0A835L444_SPOEX</name>
<evidence type="ECO:0000256" key="2">
    <source>
        <dbReference type="ARBA" id="ARBA00004174"/>
    </source>
</evidence>
<dbReference type="GO" id="GO:0005789">
    <property type="term" value="C:endoplasmic reticulum membrane"/>
    <property type="evidence" value="ECO:0007669"/>
    <property type="project" value="UniProtKB-SubCell"/>
</dbReference>
<organism evidence="18 19">
    <name type="scientific">Spodoptera exigua</name>
    <name type="common">Beet armyworm</name>
    <name type="synonym">Noctua fulgens</name>
    <dbReference type="NCBI Taxonomy" id="7107"/>
    <lineage>
        <taxon>Eukaryota</taxon>
        <taxon>Metazoa</taxon>
        <taxon>Ecdysozoa</taxon>
        <taxon>Arthropoda</taxon>
        <taxon>Hexapoda</taxon>
        <taxon>Insecta</taxon>
        <taxon>Pterygota</taxon>
        <taxon>Neoptera</taxon>
        <taxon>Endopterygota</taxon>
        <taxon>Lepidoptera</taxon>
        <taxon>Glossata</taxon>
        <taxon>Ditrysia</taxon>
        <taxon>Noctuoidea</taxon>
        <taxon>Noctuidae</taxon>
        <taxon>Amphipyrinae</taxon>
        <taxon>Spodoptera</taxon>
    </lineage>
</organism>
<keyword evidence="13 16" id="KW-0472">Membrane</keyword>
<evidence type="ECO:0000313" key="18">
    <source>
        <dbReference type="EMBL" id="KAF9416936.1"/>
    </source>
</evidence>
<evidence type="ECO:0000256" key="11">
    <source>
        <dbReference type="ARBA" id="ARBA00023004"/>
    </source>
</evidence>